<gene>
    <name evidence="4" type="ORF">BN580_02187</name>
</gene>
<evidence type="ECO:0000313" key="4">
    <source>
        <dbReference type="EMBL" id="CDC76642.1"/>
    </source>
</evidence>
<dbReference type="InterPro" id="IPR011053">
    <property type="entry name" value="Single_hybrid_motif"/>
</dbReference>
<dbReference type="Proteomes" id="UP000017938">
    <property type="component" value="Unassembled WGS sequence"/>
</dbReference>
<dbReference type="PANTHER" id="PTHR45266:SF3">
    <property type="entry name" value="OXALOACETATE DECARBOXYLASE ALPHA CHAIN"/>
    <property type="match status" value="1"/>
</dbReference>
<dbReference type="EMBL" id="CBFW010000387">
    <property type="protein sequence ID" value="CDC76642.1"/>
    <property type="molecule type" value="Genomic_DNA"/>
</dbReference>
<organism evidence="4 5">
    <name type="scientific">Candidatus Colimorpha enterica</name>
    <dbReference type="NCBI Taxonomy" id="3083063"/>
    <lineage>
        <taxon>Bacteria</taxon>
        <taxon>Pseudomonadati</taxon>
        <taxon>Bacteroidota</taxon>
        <taxon>Bacteroidia</taxon>
        <taxon>Bacteroidales</taxon>
        <taxon>Candidatus Colimorpha</taxon>
    </lineage>
</organism>
<evidence type="ECO:0000256" key="1">
    <source>
        <dbReference type="ARBA" id="ARBA00023267"/>
    </source>
</evidence>
<dbReference type="CDD" id="cd06850">
    <property type="entry name" value="biotinyl_domain"/>
    <property type="match status" value="1"/>
</dbReference>
<dbReference type="SUPFAM" id="SSF51230">
    <property type="entry name" value="Single hybrid motif"/>
    <property type="match status" value="1"/>
</dbReference>
<proteinExistence type="predicted"/>
<dbReference type="STRING" id="1263015.BN580_02187"/>
<dbReference type="InterPro" id="IPR000089">
    <property type="entry name" value="Biotin_lipoyl"/>
</dbReference>
<sequence>MIKHYNVTVNGTVYEVEVEETDGAAVSGTKPAAPAEKPAAAKPAAAKPGAGTPVNAPMQGTVLKVAVTVGAEVKKGDLICLLEAMKMENEIFSPCDGKVTSVAVTAGQSVATGALIATVG</sequence>
<keyword evidence="4" id="KW-0670">Pyruvate</keyword>
<feature type="compositionally biased region" description="Low complexity" evidence="2">
    <location>
        <begin position="30"/>
        <end position="50"/>
    </location>
</feature>
<evidence type="ECO:0000256" key="2">
    <source>
        <dbReference type="SAM" id="MobiDB-lite"/>
    </source>
</evidence>
<dbReference type="InterPro" id="IPR050709">
    <property type="entry name" value="Biotin_Carboxyl_Carrier/Decarb"/>
</dbReference>
<reference evidence="4" key="1">
    <citation type="submission" date="2012-11" db="EMBL/GenBank/DDBJ databases">
        <title>Dependencies among metagenomic species, viruses, plasmids and units of genetic variation.</title>
        <authorList>
            <person name="Nielsen H.B."/>
            <person name="Almeida M."/>
            <person name="Juncker A.S."/>
            <person name="Rasmussen S."/>
            <person name="Li J."/>
            <person name="Sunagawa S."/>
            <person name="Plichta D."/>
            <person name="Gautier L."/>
            <person name="Le Chatelier E."/>
            <person name="Peletier E."/>
            <person name="Bonde I."/>
            <person name="Nielsen T."/>
            <person name="Manichanh C."/>
            <person name="Arumugam M."/>
            <person name="Batto J."/>
            <person name="Santos M.B.Q.D."/>
            <person name="Blom N."/>
            <person name="Borruel N."/>
            <person name="Burgdorf K.S."/>
            <person name="Boumezbeur F."/>
            <person name="Casellas F."/>
            <person name="Dore J."/>
            <person name="Guarner F."/>
            <person name="Hansen T."/>
            <person name="Hildebrand F."/>
            <person name="Kaas R.S."/>
            <person name="Kennedy S."/>
            <person name="Kristiansen K."/>
            <person name="Kultima J.R."/>
            <person name="Leonard P."/>
            <person name="Levenez F."/>
            <person name="Lund O."/>
            <person name="Moumen B."/>
            <person name="Le Paslier D."/>
            <person name="Pons N."/>
            <person name="Pedersen O."/>
            <person name="Prifti E."/>
            <person name="Qin J."/>
            <person name="Raes J."/>
            <person name="Tap J."/>
            <person name="Tims S."/>
            <person name="Ussery D.W."/>
            <person name="Yamada T."/>
            <person name="MetaHit consortium"/>
            <person name="Renault P."/>
            <person name="Sicheritz-Ponten T."/>
            <person name="Bork P."/>
            <person name="Wang J."/>
            <person name="Brunak S."/>
            <person name="Ehrlich S.D."/>
        </authorList>
    </citation>
    <scope>NUCLEOTIDE SEQUENCE [LARGE SCALE GENOMIC DNA]</scope>
</reference>
<name>R6V1I1_9BACT</name>
<dbReference type="InterPro" id="IPR001882">
    <property type="entry name" value="Biotin_BS"/>
</dbReference>
<dbReference type="PROSITE" id="PS00188">
    <property type="entry name" value="BIOTIN"/>
    <property type="match status" value="1"/>
</dbReference>
<evidence type="ECO:0000313" key="5">
    <source>
        <dbReference type="Proteomes" id="UP000017938"/>
    </source>
</evidence>
<evidence type="ECO:0000259" key="3">
    <source>
        <dbReference type="PROSITE" id="PS50968"/>
    </source>
</evidence>
<protein>
    <submittedName>
        <fullName evidence="4">Pyruvate carboxylase</fullName>
    </submittedName>
</protein>
<dbReference type="FunFam" id="2.40.50.100:FF:000003">
    <property type="entry name" value="Acetyl-CoA carboxylase biotin carboxyl carrier protein"/>
    <property type="match status" value="1"/>
</dbReference>
<feature type="domain" description="Lipoyl-binding" evidence="3">
    <location>
        <begin position="47"/>
        <end position="120"/>
    </location>
</feature>
<accession>R6V1I1</accession>
<dbReference type="AlphaFoldDB" id="R6V1I1"/>
<feature type="region of interest" description="Disordered" evidence="2">
    <location>
        <begin position="23"/>
        <end position="54"/>
    </location>
</feature>
<dbReference type="Pfam" id="PF00364">
    <property type="entry name" value="Biotin_lipoyl"/>
    <property type="match status" value="1"/>
</dbReference>
<keyword evidence="1" id="KW-0092">Biotin</keyword>
<dbReference type="Gene3D" id="2.40.50.100">
    <property type="match status" value="1"/>
</dbReference>
<dbReference type="PROSITE" id="PS50968">
    <property type="entry name" value="BIOTINYL_LIPOYL"/>
    <property type="match status" value="1"/>
</dbReference>
<comment type="caution">
    <text evidence="4">The sequence shown here is derived from an EMBL/GenBank/DDBJ whole genome shotgun (WGS) entry which is preliminary data.</text>
</comment>
<dbReference type="PANTHER" id="PTHR45266">
    <property type="entry name" value="OXALOACETATE DECARBOXYLASE ALPHA CHAIN"/>
    <property type="match status" value="1"/>
</dbReference>